<dbReference type="Proteomes" id="UP000323000">
    <property type="component" value="Chromosome 10"/>
</dbReference>
<dbReference type="PROSITE" id="PS00086">
    <property type="entry name" value="CYTOCHROME_P450"/>
    <property type="match status" value="1"/>
</dbReference>
<comment type="subcellular location">
    <subcellularLocation>
        <location evidence="2">Membrane</location>
        <topology evidence="2">Single-pass membrane protein</topology>
    </subcellularLocation>
</comment>
<evidence type="ECO:0000256" key="8">
    <source>
        <dbReference type="RuleBase" id="RU000461"/>
    </source>
</evidence>
<keyword evidence="9" id="KW-0732">Signal</keyword>
<dbReference type="PRINTS" id="PR00463">
    <property type="entry name" value="EP450I"/>
</dbReference>
<dbReference type="InterPro" id="IPR002401">
    <property type="entry name" value="Cyt_P450_E_grp-I"/>
</dbReference>
<keyword evidence="6" id="KW-1133">Transmembrane helix</keyword>
<dbReference type="AlphaFoldDB" id="A0A5C7H8L0"/>
<dbReference type="OrthoDB" id="2789670at2759"/>
<evidence type="ECO:0000256" key="5">
    <source>
        <dbReference type="ARBA" id="ARBA00022723"/>
    </source>
</evidence>
<comment type="caution">
    <text evidence="10">The sequence shown here is derived from an EMBL/GenBank/DDBJ whole genome shotgun (WGS) entry which is preliminary data.</text>
</comment>
<dbReference type="InterPro" id="IPR017972">
    <property type="entry name" value="Cyt_P450_CS"/>
</dbReference>
<evidence type="ECO:0000256" key="2">
    <source>
        <dbReference type="ARBA" id="ARBA00004167"/>
    </source>
</evidence>
<comment type="cofactor">
    <cofactor evidence="1">
        <name>heme</name>
        <dbReference type="ChEBI" id="CHEBI:30413"/>
    </cofactor>
</comment>
<comment type="similarity">
    <text evidence="8">Belongs to the cytochrome P450 family.</text>
</comment>
<dbReference type="GO" id="GO:0020037">
    <property type="term" value="F:heme binding"/>
    <property type="evidence" value="ECO:0007669"/>
    <property type="project" value="InterPro"/>
</dbReference>
<dbReference type="InterPro" id="IPR001128">
    <property type="entry name" value="Cyt_P450"/>
</dbReference>
<evidence type="ECO:0000256" key="6">
    <source>
        <dbReference type="ARBA" id="ARBA00022989"/>
    </source>
</evidence>
<dbReference type="InterPro" id="IPR036396">
    <property type="entry name" value="Cyt_P450_sf"/>
</dbReference>
<feature type="signal peptide" evidence="9">
    <location>
        <begin position="1"/>
        <end position="22"/>
    </location>
</feature>
<keyword evidence="3 8" id="KW-0349">Heme</keyword>
<keyword evidence="5 8" id="KW-0479">Metal-binding</keyword>
<keyword evidence="4" id="KW-0812">Transmembrane</keyword>
<dbReference type="GO" id="GO:0016709">
    <property type="term" value="F:oxidoreductase activity, acting on paired donors, with incorporation or reduction of molecular oxygen, NAD(P)H as one donor, and incorporation of one atom of oxygen"/>
    <property type="evidence" value="ECO:0007669"/>
    <property type="project" value="TreeGrafter"/>
</dbReference>
<evidence type="ECO:0000313" key="10">
    <source>
        <dbReference type="EMBL" id="TXG52496.1"/>
    </source>
</evidence>
<protein>
    <recommendedName>
        <fullName evidence="12">Cytochrome P450</fullName>
    </recommendedName>
</protein>
<feature type="chain" id="PRO_5023129577" description="Cytochrome P450" evidence="9">
    <location>
        <begin position="23"/>
        <end position="126"/>
    </location>
</feature>
<proteinExistence type="inferred from homology"/>
<dbReference type="PANTHER" id="PTHR24298">
    <property type="entry name" value="FLAVONOID 3'-MONOOXYGENASE-RELATED"/>
    <property type="match status" value="1"/>
</dbReference>
<sequence>MVRLYSTSLVLVLSFLYLPLKRQRNASLKKTSFLPIAPSCLQENTFVNYNYTYGHHWCNLRHIASLEILSSNHLHMFYNIRVDEYKLLPFGAGRRGCPGEGLAMKMVRLALGLVIQYFEWKRVGED</sequence>
<evidence type="ECO:0000256" key="9">
    <source>
        <dbReference type="SAM" id="SignalP"/>
    </source>
</evidence>
<keyword evidence="8" id="KW-0408">Iron</keyword>
<reference evidence="11" key="1">
    <citation type="journal article" date="2019" name="Gigascience">
        <title>De novo genome assembly of the endangered Acer yangbiense, a plant species with extremely small populations endemic to Yunnan Province, China.</title>
        <authorList>
            <person name="Yang J."/>
            <person name="Wariss H.M."/>
            <person name="Tao L."/>
            <person name="Zhang R."/>
            <person name="Yun Q."/>
            <person name="Hollingsworth P."/>
            <person name="Dao Z."/>
            <person name="Luo G."/>
            <person name="Guo H."/>
            <person name="Ma Y."/>
            <person name="Sun W."/>
        </authorList>
    </citation>
    <scope>NUCLEOTIDE SEQUENCE [LARGE SCALE GENOMIC DNA]</scope>
    <source>
        <strain evidence="11">cv. Malutang</strain>
    </source>
</reference>
<dbReference type="GO" id="GO:0016020">
    <property type="term" value="C:membrane"/>
    <property type="evidence" value="ECO:0007669"/>
    <property type="project" value="UniProtKB-SubCell"/>
</dbReference>
<evidence type="ECO:0000256" key="4">
    <source>
        <dbReference type="ARBA" id="ARBA00022692"/>
    </source>
</evidence>
<evidence type="ECO:0000256" key="3">
    <source>
        <dbReference type="ARBA" id="ARBA00022617"/>
    </source>
</evidence>
<keyword evidence="11" id="KW-1185">Reference proteome</keyword>
<evidence type="ECO:0000256" key="7">
    <source>
        <dbReference type="ARBA" id="ARBA00023136"/>
    </source>
</evidence>
<dbReference type="Gene3D" id="1.10.630.10">
    <property type="entry name" value="Cytochrome P450"/>
    <property type="match status" value="1"/>
</dbReference>
<dbReference type="EMBL" id="VAHF01000010">
    <property type="protein sequence ID" value="TXG52496.1"/>
    <property type="molecule type" value="Genomic_DNA"/>
</dbReference>
<name>A0A5C7H8L0_9ROSI</name>
<dbReference type="GO" id="GO:0005506">
    <property type="term" value="F:iron ion binding"/>
    <property type="evidence" value="ECO:0007669"/>
    <property type="project" value="InterPro"/>
</dbReference>
<dbReference type="SUPFAM" id="SSF48264">
    <property type="entry name" value="Cytochrome P450"/>
    <property type="match status" value="1"/>
</dbReference>
<dbReference type="InterPro" id="IPR051103">
    <property type="entry name" value="Plant_metabolite_P450s"/>
</dbReference>
<gene>
    <name evidence="10" type="ORF">EZV62_021665</name>
</gene>
<dbReference type="PANTHER" id="PTHR24298:SF901">
    <property type="entry name" value="CYTOCHROME P450, FAMILY 81, SUBFAMILY D, POLYPEPTIDE 8"/>
    <property type="match status" value="1"/>
</dbReference>
<accession>A0A5C7H8L0</accession>
<evidence type="ECO:0008006" key="12">
    <source>
        <dbReference type="Google" id="ProtNLM"/>
    </source>
</evidence>
<keyword evidence="7" id="KW-0472">Membrane</keyword>
<keyword evidence="8" id="KW-0560">Oxidoreductase</keyword>
<keyword evidence="8" id="KW-0503">Monooxygenase</keyword>
<organism evidence="10 11">
    <name type="scientific">Acer yangbiense</name>
    <dbReference type="NCBI Taxonomy" id="1000413"/>
    <lineage>
        <taxon>Eukaryota</taxon>
        <taxon>Viridiplantae</taxon>
        <taxon>Streptophyta</taxon>
        <taxon>Embryophyta</taxon>
        <taxon>Tracheophyta</taxon>
        <taxon>Spermatophyta</taxon>
        <taxon>Magnoliopsida</taxon>
        <taxon>eudicotyledons</taxon>
        <taxon>Gunneridae</taxon>
        <taxon>Pentapetalae</taxon>
        <taxon>rosids</taxon>
        <taxon>malvids</taxon>
        <taxon>Sapindales</taxon>
        <taxon>Sapindaceae</taxon>
        <taxon>Hippocastanoideae</taxon>
        <taxon>Acereae</taxon>
        <taxon>Acer</taxon>
    </lineage>
</organism>
<evidence type="ECO:0000313" key="11">
    <source>
        <dbReference type="Proteomes" id="UP000323000"/>
    </source>
</evidence>
<evidence type="ECO:0000256" key="1">
    <source>
        <dbReference type="ARBA" id="ARBA00001971"/>
    </source>
</evidence>
<dbReference type="Pfam" id="PF00067">
    <property type="entry name" value="p450"/>
    <property type="match status" value="1"/>
</dbReference>